<reference evidence="5" key="1">
    <citation type="submission" date="2016-06" db="EMBL/GenBank/DDBJ databases">
        <title>Genome sequencing of cellulolytic organisms.</title>
        <authorList>
            <person name="Bohra V."/>
            <person name="Dafale N.A."/>
            <person name="Purohit H.J."/>
        </authorList>
    </citation>
    <scope>NUCLEOTIDE SEQUENCE [LARGE SCALE GENOMIC DNA]</scope>
    <source>
        <strain evidence="5">ND21</strain>
    </source>
</reference>
<feature type="DNA-binding region" description="H-T-H motif" evidence="2">
    <location>
        <begin position="37"/>
        <end position="56"/>
    </location>
</feature>
<dbReference type="SUPFAM" id="SSF46689">
    <property type="entry name" value="Homeodomain-like"/>
    <property type="match status" value="1"/>
</dbReference>
<evidence type="ECO:0000256" key="2">
    <source>
        <dbReference type="PROSITE-ProRule" id="PRU00335"/>
    </source>
</evidence>
<dbReference type="Pfam" id="PF00440">
    <property type="entry name" value="TetR_N"/>
    <property type="match status" value="1"/>
</dbReference>
<dbReference type="PROSITE" id="PS01081">
    <property type="entry name" value="HTH_TETR_1"/>
    <property type="match status" value="1"/>
</dbReference>
<protein>
    <recommendedName>
        <fullName evidence="3">HTH tetR-type domain-containing protein</fullName>
    </recommendedName>
</protein>
<gene>
    <name evidence="4" type="ORF">A9Z40_11725</name>
</gene>
<dbReference type="PRINTS" id="PR00455">
    <property type="entry name" value="HTHTETR"/>
</dbReference>
<keyword evidence="5" id="KW-1185">Reference proteome</keyword>
<evidence type="ECO:0000313" key="5">
    <source>
        <dbReference type="Proteomes" id="UP000093918"/>
    </source>
</evidence>
<evidence type="ECO:0000259" key="3">
    <source>
        <dbReference type="PROSITE" id="PS50977"/>
    </source>
</evidence>
<sequence>MAPVPRRRDPERFEERRSAILDAAAAEFAASGYAAATTASIHRRAGVSSGTLFHYFPTKLDLLVGVLEAGRSETERALAEITERAAGMDAVLAYAAHVETELADELYPGLVRAIGDVERLEPVREALAAETAAIDDFLTQHLAQALDADPARCTGQARAIRWVLDGAAADAVAAPVPTGLLVDAVRALLRGMGVPLPRF</sequence>
<dbReference type="InterPro" id="IPR009057">
    <property type="entry name" value="Homeodomain-like_sf"/>
</dbReference>
<dbReference type="PROSITE" id="PS50977">
    <property type="entry name" value="HTH_TETR_2"/>
    <property type="match status" value="1"/>
</dbReference>
<name>A0ABX2WMK3_9MICO</name>
<dbReference type="PANTHER" id="PTHR30055:SF223">
    <property type="entry name" value="HTH-TYPE TRANSCRIPTIONAL REGULATOR UIDR"/>
    <property type="match status" value="1"/>
</dbReference>
<feature type="domain" description="HTH tetR-type" evidence="3">
    <location>
        <begin position="14"/>
        <end position="74"/>
    </location>
</feature>
<dbReference type="InterPro" id="IPR001647">
    <property type="entry name" value="HTH_TetR"/>
</dbReference>
<proteinExistence type="predicted"/>
<dbReference type="InterPro" id="IPR050109">
    <property type="entry name" value="HTH-type_TetR-like_transc_reg"/>
</dbReference>
<keyword evidence="1 2" id="KW-0238">DNA-binding</keyword>
<dbReference type="EMBL" id="LZEM01000004">
    <property type="protein sequence ID" value="OAZ44561.1"/>
    <property type="molecule type" value="Genomic_DNA"/>
</dbReference>
<comment type="caution">
    <text evidence="4">The sequence shown here is derived from an EMBL/GenBank/DDBJ whole genome shotgun (WGS) entry which is preliminary data.</text>
</comment>
<dbReference type="Proteomes" id="UP000093918">
    <property type="component" value="Unassembled WGS sequence"/>
</dbReference>
<evidence type="ECO:0000313" key="4">
    <source>
        <dbReference type="EMBL" id="OAZ44561.1"/>
    </source>
</evidence>
<dbReference type="InterPro" id="IPR023772">
    <property type="entry name" value="DNA-bd_HTH_TetR-type_CS"/>
</dbReference>
<accession>A0ABX2WMK3</accession>
<organism evidence="4 5">
    <name type="scientific">Microbacterium arborescens</name>
    <dbReference type="NCBI Taxonomy" id="33883"/>
    <lineage>
        <taxon>Bacteria</taxon>
        <taxon>Bacillati</taxon>
        <taxon>Actinomycetota</taxon>
        <taxon>Actinomycetes</taxon>
        <taxon>Micrococcales</taxon>
        <taxon>Microbacteriaceae</taxon>
        <taxon>Microbacterium</taxon>
    </lineage>
</organism>
<dbReference type="PANTHER" id="PTHR30055">
    <property type="entry name" value="HTH-TYPE TRANSCRIPTIONAL REGULATOR RUTR"/>
    <property type="match status" value="1"/>
</dbReference>
<evidence type="ECO:0000256" key="1">
    <source>
        <dbReference type="ARBA" id="ARBA00023125"/>
    </source>
</evidence>
<dbReference type="Gene3D" id="1.10.357.10">
    <property type="entry name" value="Tetracycline Repressor, domain 2"/>
    <property type="match status" value="1"/>
</dbReference>